<dbReference type="PANTHER" id="PTHR43877">
    <property type="entry name" value="AMINOALKYLPHOSPHONATE N-ACETYLTRANSFERASE-RELATED-RELATED"/>
    <property type="match status" value="1"/>
</dbReference>
<dbReference type="STRING" id="2052828.ATO67_00320"/>
<dbReference type="EMBL" id="LNUW01000015">
    <property type="protein sequence ID" value="KXG86520.1"/>
    <property type="molecule type" value="Genomic_DNA"/>
</dbReference>
<feature type="domain" description="N-acetyltransferase" evidence="3">
    <location>
        <begin position="2"/>
        <end position="156"/>
    </location>
</feature>
<dbReference type="AlphaFoldDB" id="A0A135P530"/>
<dbReference type="RefSeq" id="WP_067642710.1">
    <property type="nucleotide sequence ID" value="NZ_KQ961023.1"/>
</dbReference>
<dbReference type="PROSITE" id="PS51186">
    <property type="entry name" value="GNAT"/>
    <property type="match status" value="1"/>
</dbReference>
<keyword evidence="2" id="KW-0012">Acyltransferase</keyword>
<evidence type="ECO:0000259" key="3">
    <source>
        <dbReference type="PROSITE" id="PS51186"/>
    </source>
</evidence>
<dbReference type="Proteomes" id="UP000070498">
    <property type="component" value="Unassembled WGS sequence"/>
</dbReference>
<keyword evidence="1 4" id="KW-0808">Transferase</keyword>
<dbReference type="InterPro" id="IPR050832">
    <property type="entry name" value="Bact_Acetyltransf"/>
</dbReference>
<name>A0A135P530_9HYPH</name>
<protein>
    <submittedName>
        <fullName evidence="4">Acetyltransferase</fullName>
    </submittedName>
</protein>
<evidence type="ECO:0000313" key="5">
    <source>
        <dbReference type="Proteomes" id="UP000070498"/>
    </source>
</evidence>
<dbReference type="InterPro" id="IPR016181">
    <property type="entry name" value="Acyl_CoA_acyltransferase"/>
</dbReference>
<dbReference type="InterPro" id="IPR000182">
    <property type="entry name" value="GNAT_dom"/>
</dbReference>
<gene>
    <name evidence="4" type="ORF">ATO67_00320</name>
</gene>
<evidence type="ECO:0000313" key="4">
    <source>
        <dbReference type="EMBL" id="KXG86520.1"/>
    </source>
</evidence>
<evidence type="ECO:0000256" key="1">
    <source>
        <dbReference type="ARBA" id="ARBA00022679"/>
    </source>
</evidence>
<keyword evidence="5" id="KW-1185">Reference proteome</keyword>
<evidence type="ECO:0000256" key="2">
    <source>
        <dbReference type="ARBA" id="ARBA00023315"/>
    </source>
</evidence>
<dbReference type="Pfam" id="PF00583">
    <property type="entry name" value="Acetyltransf_1"/>
    <property type="match status" value="1"/>
</dbReference>
<sequence>MIFIRPAREGDATLLAAIGLRAWANATSAIGVTEELRDNARAAFGNFTHSSWLAITVAEADGTIVGWAAREHFDETITDFWIDPVYQRQGVGTALLVDIERQIVARGYAAGRLESHAQNDQAVSFFRKHGYSVSWFSMKYSEKLDRDVQSMGLRKQLVDIEIGGYGFGF</sequence>
<accession>A0A135P530</accession>
<dbReference type="CDD" id="cd04301">
    <property type="entry name" value="NAT_SF"/>
    <property type="match status" value="1"/>
</dbReference>
<dbReference type="SUPFAM" id="SSF55729">
    <property type="entry name" value="Acyl-CoA N-acyltransferases (Nat)"/>
    <property type="match status" value="1"/>
</dbReference>
<dbReference type="GO" id="GO:0016747">
    <property type="term" value="F:acyltransferase activity, transferring groups other than amino-acyl groups"/>
    <property type="evidence" value="ECO:0007669"/>
    <property type="project" value="InterPro"/>
</dbReference>
<organism evidence="4 5">
    <name type="scientific">Agrobacterium bohemicum</name>
    <dbReference type="NCBI Taxonomy" id="2052828"/>
    <lineage>
        <taxon>Bacteria</taxon>
        <taxon>Pseudomonadati</taxon>
        <taxon>Pseudomonadota</taxon>
        <taxon>Alphaproteobacteria</taxon>
        <taxon>Hyphomicrobiales</taxon>
        <taxon>Rhizobiaceae</taxon>
        <taxon>Rhizobium/Agrobacterium group</taxon>
        <taxon>Agrobacterium</taxon>
    </lineage>
</organism>
<proteinExistence type="predicted"/>
<comment type="caution">
    <text evidence="4">The sequence shown here is derived from an EMBL/GenBank/DDBJ whole genome shotgun (WGS) entry which is preliminary data.</text>
</comment>
<reference evidence="4 5" key="1">
    <citation type="submission" date="2015-11" db="EMBL/GenBank/DDBJ databases">
        <title>Draft genome sequence of Agrobacterium sp. R89-1.</title>
        <authorList>
            <person name="Zahradnik J."/>
            <person name="Kyslikova E."/>
            <person name="Palyzova A."/>
            <person name="Kyslik P."/>
        </authorList>
    </citation>
    <scope>NUCLEOTIDE SEQUENCE [LARGE SCALE GENOMIC DNA]</scope>
    <source>
        <strain evidence="4 5">R89-1</strain>
    </source>
</reference>
<dbReference type="Gene3D" id="3.40.630.30">
    <property type="match status" value="1"/>
</dbReference>